<gene>
    <name evidence="2" type="primary">glcK</name>
    <name evidence="2" type="ORF">GCM10007362_19100</name>
</gene>
<comment type="caution">
    <text evidence="2">The sequence shown here is derived from an EMBL/GenBank/DDBJ whole genome shotgun (WGS) entry which is preliminary data.</text>
</comment>
<evidence type="ECO:0000256" key="1">
    <source>
        <dbReference type="ARBA" id="ARBA00006479"/>
    </source>
</evidence>
<dbReference type="PANTHER" id="PTHR18964:SF149">
    <property type="entry name" value="BIFUNCTIONAL UDP-N-ACETYLGLUCOSAMINE 2-EPIMERASE_N-ACETYLMANNOSAMINE KINASE"/>
    <property type="match status" value="1"/>
</dbReference>
<sequence>MNENDSKETVIGVDLGGTRIKTGLVDRSGKVSAFRSFPTESEKGPGYLLEKLKRSCEQAVGEARLLGLLPIGIGIGTAGFVDTDGHIAYATDNLRGWTGTRLRSELEQASDLPVSVLNDVHAAALGEAWKGGPALLGLRDFVCITLGTGIGGCLIEDGRIVRGRDGYAGGFGHQIVQSEGGLACGCGASGCWEMYASVNALKRLMVERAGRTYEGLPIKGSSRTGIAAIEYSAVDPRRLFDSARSGDRQAVAIVDEYAARVATGLVNLIHALNPGDFVIGGAIAAQGRFLLDRIAAETERRIMPVYRGDGIRFHAATLGEYAGVVGAAQSLLQRL</sequence>
<comment type="similarity">
    <text evidence="1">Belongs to the ROK (NagC/XylR) family.</text>
</comment>
<reference evidence="3" key="1">
    <citation type="journal article" date="2019" name="Int. J. Syst. Evol. Microbiol.">
        <title>The Global Catalogue of Microorganisms (GCM) 10K type strain sequencing project: providing services to taxonomists for standard genome sequencing and annotation.</title>
        <authorList>
            <consortium name="The Broad Institute Genomics Platform"/>
            <consortium name="The Broad Institute Genome Sequencing Center for Infectious Disease"/>
            <person name="Wu L."/>
            <person name="Ma J."/>
        </authorList>
    </citation>
    <scope>NUCLEOTIDE SEQUENCE [LARGE SCALE GENOMIC DNA]</scope>
    <source>
        <strain evidence="3">CCM 8702</strain>
    </source>
</reference>
<dbReference type="InterPro" id="IPR000600">
    <property type="entry name" value="ROK"/>
</dbReference>
<accession>A0ABQ1ZT72</accession>
<dbReference type="InterPro" id="IPR043129">
    <property type="entry name" value="ATPase_NBD"/>
</dbReference>
<keyword evidence="3" id="KW-1185">Reference proteome</keyword>
<dbReference type="PANTHER" id="PTHR18964">
    <property type="entry name" value="ROK (REPRESSOR, ORF, KINASE) FAMILY"/>
    <property type="match status" value="1"/>
</dbReference>
<protein>
    <submittedName>
        <fullName evidence="2">Glucokinase</fullName>
    </submittedName>
</protein>
<proteinExistence type="inferred from homology"/>
<dbReference type="Proteomes" id="UP000605427">
    <property type="component" value="Unassembled WGS sequence"/>
</dbReference>
<name>A0ABQ1ZT72_9BACL</name>
<dbReference type="SUPFAM" id="SSF53067">
    <property type="entry name" value="Actin-like ATPase domain"/>
    <property type="match status" value="1"/>
</dbReference>
<organism evidence="2 3">
    <name type="scientific">Saccharibacillus endophyticus</name>
    <dbReference type="NCBI Taxonomy" id="2060666"/>
    <lineage>
        <taxon>Bacteria</taxon>
        <taxon>Bacillati</taxon>
        <taxon>Bacillota</taxon>
        <taxon>Bacilli</taxon>
        <taxon>Bacillales</taxon>
        <taxon>Paenibacillaceae</taxon>
        <taxon>Saccharibacillus</taxon>
    </lineage>
</organism>
<dbReference type="CDD" id="cd24068">
    <property type="entry name" value="ASKHA_NBD_ROK_FnNanK-like"/>
    <property type="match status" value="1"/>
</dbReference>
<dbReference type="Pfam" id="PF00480">
    <property type="entry name" value="ROK"/>
    <property type="match status" value="1"/>
</dbReference>
<evidence type="ECO:0000313" key="2">
    <source>
        <dbReference type="EMBL" id="GGH76605.1"/>
    </source>
</evidence>
<dbReference type="EMBL" id="BMDD01000002">
    <property type="protein sequence ID" value="GGH76605.1"/>
    <property type="molecule type" value="Genomic_DNA"/>
</dbReference>
<dbReference type="RefSeq" id="WP_172242736.1">
    <property type="nucleotide sequence ID" value="NZ_BMDD01000002.1"/>
</dbReference>
<evidence type="ECO:0000313" key="3">
    <source>
        <dbReference type="Proteomes" id="UP000605427"/>
    </source>
</evidence>
<dbReference type="Gene3D" id="3.30.420.40">
    <property type="match status" value="2"/>
</dbReference>